<evidence type="ECO:0000313" key="3">
    <source>
        <dbReference type="Proteomes" id="UP000199496"/>
    </source>
</evidence>
<protein>
    <submittedName>
        <fullName evidence="2">Uncharacterized protein</fullName>
    </submittedName>
</protein>
<evidence type="ECO:0000313" key="2">
    <source>
        <dbReference type="EMBL" id="SEQ20110.1"/>
    </source>
</evidence>
<keyword evidence="3" id="KW-1185">Reference proteome</keyword>
<dbReference type="OrthoDB" id="9757917at2"/>
<gene>
    <name evidence="2" type="ORF">SAMN05421693_1202</name>
</gene>
<dbReference type="Pfam" id="PF04465">
    <property type="entry name" value="DUF499"/>
    <property type="match status" value="1"/>
</dbReference>
<accession>A0A1H9E304</accession>
<organism evidence="2 3">
    <name type="scientific">Ectothiorhodospira magna</name>
    <dbReference type="NCBI Taxonomy" id="867345"/>
    <lineage>
        <taxon>Bacteria</taxon>
        <taxon>Pseudomonadati</taxon>
        <taxon>Pseudomonadota</taxon>
        <taxon>Gammaproteobacteria</taxon>
        <taxon>Chromatiales</taxon>
        <taxon>Ectothiorhodospiraceae</taxon>
        <taxon>Ectothiorhodospira</taxon>
    </lineage>
</organism>
<name>A0A1H9E304_9GAMM</name>
<dbReference type="InterPro" id="IPR007555">
    <property type="entry name" value="DUF499"/>
</dbReference>
<evidence type="ECO:0000256" key="1">
    <source>
        <dbReference type="SAM" id="MobiDB-lite"/>
    </source>
</evidence>
<dbReference type="Proteomes" id="UP000199496">
    <property type="component" value="Unassembled WGS sequence"/>
</dbReference>
<reference evidence="2 3" key="1">
    <citation type="submission" date="2016-10" db="EMBL/GenBank/DDBJ databases">
        <authorList>
            <person name="de Groot N.N."/>
        </authorList>
    </citation>
    <scope>NUCLEOTIDE SEQUENCE [LARGE SCALE GENOMIC DNA]</scope>
    <source>
        <strain evidence="2 3">B7-7</strain>
    </source>
</reference>
<dbReference type="AlphaFoldDB" id="A0A1H9E304"/>
<dbReference type="EMBL" id="FOFO01000020">
    <property type="protein sequence ID" value="SEQ20110.1"/>
    <property type="molecule type" value="Genomic_DNA"/>
</dbReference>
<proteinExistence type="predicted"/>
<feature type="region of interest" description="Disordered" evidence="1">
    <location>
        <begin position="719"/>
        <end position="756"/>
    </location>
</feature>
<sequence length="756" mass="82606">MRDLLTTCHPRPEILAGTFNPEIFTASLSRVLSDYKQGKAIEGADSLYSDPVAFFRDATHPTQGLCTILDGDQPTLIIIDEIAQYLSRMEAAFPGVGAEQSAAFLMALSTYAVGKPNIAVVLSLASATNAFGDFNKLIRTLKSTHNMTTSEGEAVVKEAQHGVLDVANRTSEATTPVQEGDLSSIMAKRLFLSVDMEAASEVASAFIETYRQAGTDLPAGANDPQAHDRLVAHYPFHPTLIQFLSKELAQLESFQGTRGLLRTLARAVRRIWEAKLSIPLIQTGHIDLSDGTIRTELLGKTGNTDLVSVLDSDISKASGAQATSRTVAGELDAANPHPEGYPVHEWAWRVVFLHSLIGRAGGLQDEKFGIDMTSAVYEMASPAIKPATVRSALGTIEREANYLRERNGRLYADTVPTLNNILRRIEGNVADGEAMTRVEQVVRGLLERSAVFDVHANVDDGEAIPDKTRKPQLGIIAFELESLDPVRFIERRGEAVREYQNQIFLLAPSTTHIAGSTWMEARAQQERRVRQNILSLARKAIAVERLKENPENWGVSHDQLQKSEFKDRAAKTPAELRTAIDESYRFLIYPGRDGGRIVVRDLGKRGAGPTGGGSSGLHLEDAILKQLADEGELMTEERACTAEALALLASCSSKAESRSMSVTSWNGLPPAATGRSCNARRCWPRFWWKAPKGAVGVWGTCPTRTPISRTPSITRIIRHPSRQTPWSRQDGIGSSAPRSTPSNWVGWKASSVTPTR</sequence>
<dbReference type="STRING" id="867345.SAMN05421693_1202"/>
<dbReference type="RefSeq" id="WP_090207699.1">
    <property type="nucleotide sequence ID" value="NZ_FOFO01000020.1"/>
</dbReference>